<reference evidence="2" key="1">
    <citation type="submission" date="2023-05" db="EMBL/GenBank/DDBJ databases">
        <title>Nepenthes gracilis genome sequencing.</title>
        <authorList>
            <person name="Fukushima K."/>
        </authorList>
    </citation>
    <scope>NUCLEOTIDE SEQUENCE</scope>
    <source>
        <strain evidence="2">SING2019-196</strain>
    </source>
</reference>
<feature type="compositionally biased region" description="Basic and acidic residues" evidence="1">
    <location>
        <begin position="88"/>
        <end position="102"/>
    </location>
</feature>
<gene>
    <name evidence="2" type="ORF">Nepgr_029642</name>
</gene>
<evidence type="ECO:0000313" key="2">
    <source>
        <dbReference type="EMBL" id="GMH27799.1"/>
    </source>
</evidence>
<accession>A0AAD3TER2</accession>
<name>A0AAD3TER2_NEPGR</name>
<dbReference type="EMBL" id="BSYO01000033">
    <property type="protein sequence ID" value="GMH27799.1"/>
    <property type="molecule type" value="Genomic_DNA"/>
</dbReference>
<evidence type="ECO:0000256" key="1">
    <source>
        <dbReference type="SAM" id="MobiDB-lite"/>
    </source>
</evidence>
<protein>
    <submittedName>
        <fullName evidence="2">Uncharacterized protein</fullName>
    </submittedName>
</protein>
<sequence>MQERNSSYQPLGICQRLGSFILNVLLVRGRCLRHETTLCNPETFGSFQVPIDGPSHGHSMDSPGSEIKSKFMPTPDVKKLASMIGQEEALHKDKASRRELPRVQEPSFANGVRERGHKRKGSAVERETITRMEQSLGKGKAVTFGKEDEDVKPTATLKAPRQGMPVLRSVSNINDKSDEFIRSRKEAMRRSYSIES</sequence>
<proteinExistence type="predicted"/>
<keyword evidence="3" id="KW-1185">Reference proteome</keyword>
<dbReference type="Proteomes" id="UP001279734">
    <property type="component" value="Unassembled WGS sequence"/>
</dbReference>
<comment type="caution">
    <text evidence="2">The sequence shown here is derived from an EMBL/GenBank/DDBJ whole genome shotgun (WGS) entry which is preliminary data.</text>
</comment>
<organism evidence="2 3">
    <name type="scientific">Nepenthes gracilis</name>
    <name type="common">Slender pitcher plant</name>
    <dbReference type="NCBI Taxonomy" id="150966"/>
    <lineage>
        <taxon>Eukaryota</taxon>
        <taxon>Viridiplantae</taxon>
        <taxon>Streptophyta</taxon>
        <taxon>Embryophyta</taxon>
        <taxon>Tracheophyta</taxon>
        <taxon>Spermatophyta</taxon>
        <taxon>Magnoliopsida</taxon>
        <taxon>eudicotyledons</taxon>
        <taxon>Gunneridae</taxon>
        <taxon>Pentapetalae</taxon>
        <taxon>Caryophyllales</taxon>
        <taxon>Nepenthaceae</taxon>
        <taxon>Nepenthes</taxon>
    </lineage>
</organism>
<feature type="region of interest" description="Disordered" evidence="1">
    <location>
        <begin position="87"/>
        <end position="122"/>
    </location>
</feature>
<evidence type="ECO:0000313" key="3">
    <source>
        <dbReference type="Proteomes" id="UP001279734"/>
    </source>
</evidence>
<dbReference type="AlphaFoldDB" id="A0AAD3TER2"/>